<dbReference type="GO" id="GO:0006811">
    <property type="term" value="P:monoatomic ion transport"/>
    <property type="evidence" value="ECO:0007669"/>
    <property type="project" value="UniProtKB-KW"/>
</dbReference>
<keyword evidence="3" id="KW-0813">Transport</keyword>
<evidence type="ECO:0000256" key="7">
    <source>
        <dbReference type="ARBA" id="ARBA00022729"/>
    </source>
</evidence>
<gene>
    <name evidence="18" type="ORF">EKK97_12350</name>
</gene>
<feature type="domain" description="SLBB" evidence="17">
    <location>
        <begin position="174"/>
        <end position="252"/>
    </location>
</feature>
<protein>
    <submittedName>
        <fullName evidence="18">Polysaccharide export protein Wza</fullName>
    </submittedName>
</protein>
<evidence type="ECO:0000256" key="8">
    <source>
        <dbReference type="ARBA" id="ARBA00023047"/>
    </source>
</evidence>
<keyword evidence="14" id="KW-0449">Lipoprotein</keyword>
<evidence type="ECO:0000256" key="12">
    <source>
        <dbReference type="ARBA" id="ARBA00023139"/>
    </source>
</evidence>
<comment type="similarity">
    <text evidence="2">Belongs to the BexD/CtrA/VexA family.</text>
</comment>
<dbReference type="GO" id="GO:0015159">
    <property type="term" value="F:polysaccharide transmembrane transporter activity"/>
    <property type="evidence" value="ECO:0007669"/>
    <property type="project" value="InterPro"/>
</dbReference>
<evidence type="ECO:0000313" key="19">
    <source>
        <dbReference type="Proteomes" id="UP000464013"/>
    </source>
</evidence>
<accession>A0A6I6SLY3</accession>
<dbReference type="InterPro" id="IPR040716">
    <property type="entry name" value="Wza_C"/>
</dbReference>
<feature type="domain" description="Polysaccharide export protein N-terminal" evidence="15">
    <location>
        <begin position="85"/>
        <end position="168"/>
    </location>
</feature>
<evidence type="ECO:0000256" key="4">
    <source>
        <dbReference type="ARBA" id="ARBA00022452"/>
    </source>
</evidence>
<dbReference type="InterPro" id="IPR049712">
    <property type="entry name" value="Poly_export"/>
</dbReference>
<dbReference type="GO" id="GO:0009279">
    <property type="term" value="C:cell outer membrane"/>
    <property type="evidence" value="ECO:0007669"/>
    <property type="project" value="UniProtKB-SubCell"/>
</dbReference>
<evidence type="ECO:0000256" key="6">
    <source>
        <dbReference type="ARBA" id="ARBA00022692"/>
    </source>
</evidence>
<dbReference type="Pfam" id="PF18412">
    <property type="entry name" value="Wza_C"/>
    <property type="match status" value="1"/>
</dbReference>
<evidence type="ECO:0000256" key="11">
    <source>
        <dbReference type="ARBA" id="ARBA00023136"/>
    </source>
</evidence>
<dbReference type="OrthoDB" id="9808421at2"/>
<dbReference type="GO" id="GO:0046930">
    <property type="term" value="C:pore complex"/>
    <property type="evidence" value="ECO:0007669"/>
    <property type="project" value="UniProtKB-KW"/>
</dbReference>
<keyword evidence="4" id="KW-1134">Transmembrane beta strand</keyword>
<keyword evidence="10" id="KW-0626">Porin</keyword>
<evidence type="ECO:0000256" key="13">
    <source>
        <dbReference type="ARBA" id="ARBA00023237"/>
    </source>
</evidence>
<dbReference type="KEGG" id="htx:EKK97_12350"/>
<evidence type="ECO:0000256" key="1">
    <source>
        <dbReference type="ARBA" id="ARBA00004571"/>
    </source>
</evidence>
<dbReference type="Gene3D" id="3.30.1950.10">
    <property type="entry name" value="wza like domain"/>
    <property type="match status" value="1"/>
</dbReference>
<proteinExistence type="inferred from homology"/>
<keyword evidence="11" id="KW-0472">Membrane</keyword>
<feature type="domain" description="SLBB" evidence="17">
    <location>
        <begin position="258"/>
        <end position="344"/>
    </location>
</feature>
<dbReference type="InterPro" id="IPR003715">
    <property type="entry name" value="Poly_export_N"/>
</dbReference>
<name>A0A6I6SLY3_9GAMM</name>
<keyword evidence="12" id="KW-0564">Palmitate</keyword>
<dbReference type="PROSITE" id="PS51257">
    <property type="entry name" value="PROKAR_LIPOPROTEIN"/>
    <property type="match status" value="1"/>
</dbReference>
<keyword evidence="19" id="KW-1185">Reference proteome</keyword>
<keyword evidence="9" id="KW-0406">Ion transport</keyword>
<dbReference type="EMBL" id="CP035042">
    <property type="protein sequence ID" value="QHC50221.1"/>
    <property type="molecule type" value="Genomic_DNA"/>
</dbReference>
<keyword evidence="6" id="KW-0812">Transmembrane</keyword>
<evidence type="ECO:0000259" key="15">
    <source>
        <dbReference type="Pfam" id="PF02563"/>
    </source>
</evidence>
<dbReference type="AlphaFoldDB" id="A0A6I6SLY3"/>
<keyword evidence="7" id="KW-0732">Signal</keyword>
<keyword evidence="8" id="KW-0625">Polysaccharide transport</keyword>
<dbReference type="PANTHER" id="PTHR33619">
    <property type="entry name" value="POLYSACCHARIDE EXPORT PROTEIN GFCE-RELATED"/>
    <property type="match status" value="1"/>
</dbReference>
<feature type="domain" description="Outer-membrane lipoprotein Wza C-terminal" evidence="16">
    <location>
        <begin position="347"/>
        <end position="374"/>
    </location>
</feature>
<evidence type="ECO:0000256" key="9">
    <source>
        <dbReference type="ARBA" id="ARBA00023065"/>
    </source>
</evidence>
<evidence type="ECO:0000259" key="16">
    <source>
        <dbReference type="Pfam" id="PF18412"/>
    </source>
</evidence>
<dbReference type="GO" id="GO:0015288">
    <property type="term" value="F:porin activity"/>
    <property type="evidence" value="ECO:0007669"/>
    <property type="project" value="UniProtKB-KW"/>
</dbReference>
<evidence type="ECO:0000256" key="3">
    <source>
        <dbReference type="ARBA" id="ARBA00022448"/>
    </source>
</evidence>
<comment type="subcellular location">
    <subcellularLocation>
        <location evidence="1">Cell outer membrane</location>
        <topology evidence="1">Multi-pass membrane protein</topology>
    </subcellularLocation>
</comment>
<evidence type="ECO:0000256" key="10">
    <source>
        <dbReference type="ARBA" id="ARBA00023114"/>
    </source>
</evidence>
<evidence type="ECO:0000313" key="18">
    <source>
        <dbReference type="EMBL" id="QHC50221.1"/>
    </source>
</evidence>
<evidence type="ECO:0000256" key="5">
    <source>
        <dbReference type="ARBA" id="ARBA00022597"/>
    </source>
</evidence>
<dbReference type="Gene3D" id="1.20.5.70">
    <property type="match status" value="1"/>
</dbReference>
<reference evidence="18 19" key="1">
    <citation type="submission" date="2019-01" db="EMBL/GenBank/DDBJ databases">
        <title>Complete genome of a denitifying bacterium Halomons sp. BC-M4-5.</title>
        <authorList>
            <person name="Wang L."/>
            <person name="Shao Z."/>
        </authorList>
    </citation>
    <scope>NUCLEOTIDE SEQUENCE [LARGE SCALE GENOMIC DNA]</scope>
    <source>
        <strain evidence="18 19">BC-M4-5</strain>
    </source>
</reference>
<evidence type="ECO:0000259" key="17">
    <source>
        <dbReference type="Pfam" id="PF22461"/>
    </source>
</evidence>
<organism evidence="18 19">
    <name type="scientific">Billgrantia tianxiuensis</name>
    <dbReference type="NCBI Taxonomy" id="2497861"/>
    <lineage>
        <taxon>Bacteria</taxon>
        <taxon>Pseudomonadati</taxon>
        <taxon>Pseudomonadota</taxon>
        <taxon>Gammaproteobacteria</taxon>
        <taxon>Oceanospirillales</taxon>
        <taxon>Halomonadaceae</taxon>
        <taxon>Billgrantia</taxon>
    </lineage>
</organism>
<dbReference type="Gene3D" id="3.10.560.10">
    <property type="entry name" value="Outer membrane lipoprotein wza domain like"/>
    <property type="match status" value="2"/>
</dbReference>
<dbReference type="NCBIfam" id="NF011658">
    <property type="entry name" value="PRK15078.1"/>
    <property type="match status" value="1"/>
</dbReference>
<sequence length="381" mass="41697">MNHYFLRPRMGRVLFVFGLFALGGCAFAPGGHIDYRADSAPIDDLVDIEPITFGLVRSQRQEVEAARTPEEFGKVSEALREGISGYDYHIGKGDVLTVIVYGHPELTIPAGGERSAAESGNTVHSDGTIFYPFIGRIPVEGRTVREVRDIIARGLEPYVAMPQVEVQVAQYNSQKVNVTGAVQDPGPLAIRNVPISVLDAINLSGGLAEHANWHDVLLTRDGEEIRVSLHEMLNRGRLDQNLLLRDGDVLHVPDNSDQKVYVMGEVREPKSLPMGASRLTLTDALSEAGGMNEGNANASGIFVIRRAPADSDKLATVYQLDARNATALMLGAEFTLQPTDVVYVTTTPLGRWNRVVRQLLPTVSSIYQTTRTGRELERIGE</sequence>
<dbReference type="Pfam" id="PF22461">
    <property type="entry name" value="SLBB_2"/>
    <property type="match status" value="2"/>
</dbReference>
<evidence type="ECO:0000256" key="2">
    <source>
        <dbReference type="ARBA" id="ARBA00009450"/>
    </source>
</evidence>
<dbReference type="PANTHER" id="PTHR33619:SF3">
    <property type="entry name" value="POLYSACCHARIDE EXPORT PROTEIN GFCE-RELATED"/>
    <property type="match status" value="1"/>
</dbReference>
<dbReference type="Proteomes" id="UP000464013">
    <property type="component" value="Chromosome"/>
</dbReference>
<keyword evidence="5" id="KW-0762">Sugar transport</keyword>
<dbReference type="Pfam" id="PF02563">
    <property type="entry name" value="Poly_export"/>
    <property type="match status" value="1"/>
</dbReference>
<keyword evidence="13" id="KW-0998">Cell outer membrane</keyword>
<dbReference type="InterPro" id="IPR054765">
    <property type="entry name" value="SLBB_dom"/>
</dbReference>
<evidence type="ECO:0000256" key="14">
    <source>
        <dbReference type="ARBA" id="ARBA00023288"/>
    </source>
</evidence>